<keyword evidence="2" id="KW-1185">Reference proteome</keyword>
<gene>
    <name evidence="1" type="ORF">NDU88_000942</name>
</gene>
<organism evidence="1 2">
    <name type="scientific">Pleurodeles waltl</name>
    <name type="common">Iberian ribbed newt</name>
    <dbReference type="NCBI Taxonomy" id="8319"/>
    <lineage>
        <taxon>Eukaryota</taxon>
        <taxon>Metazoa</taxon>
        <taxon>Chordata</taxon>
        <taxon>Craniata</taxon>
        <taxon>Vertebrata</taxon>
        <taxon>Euteleostomi</taxon>
        <taxon>Amphibia</taxon>
        <taxon>Batrachia</taxon>
        <taxon>Caudata</taxon>
        <taxon>Salamandroidea</taxon>
        <taxon>Salamandridae</taxon>
        <taxon>Pleurodelinae</taxon>
        <taxon>Pleurodeles</taxon>
    </lineage>
</organism>
<dbReference type="AlphaFoldDB" id="A0AAV7USP2"/>
<accession>A0AAV7USP2</accession>
<comment type="caution">
    <text evidence="1">The sequence shown here is derived from an EMBL/GenBank/DDBJ whole genome shotgun (WGS) entry which is preliminary data.</text>
</comment>
<evidence type="ECO:0000313" key="2">
    <source>
        <dbReference type="Proteomes" id="UP001066276"/>
    </source>
</evidence>
<reference evidence="1" key="1">
    <citation type="journal article" date="2022" name="bioRxiv">
        <title>Sequencing and chromosome-scale assembly of the giantPleurodeles waltlgenome.</title>
        <authorList>
            <person name="Brown T."/>
            <person name="Elewa A."/>
            <person name="Iarovenko S."/>
            <person name="Subramanian E."/>
            <person name="Araus A.J."/>
            <person name="Petzold A."/>
            <person name="Susuki M."/>
            <person name="Suzuki K.-i.T."/>
            <person name="Hayashi T."/>
            <person name="Toyoda A."/>
            <person name="Oliveira C."/>
            <person name="Osipova E."/>
            <person name="Leigh N.D."/>
            <person name="Simon A."/>
            <person name="Yun M.H."/>
        </authorList>
    </citation>
    <scope>NUCLEOTIDE SEQUENCE</scope>
    <source>
        <strain evidence="1">20211129_DDA</strain>
        <tissue evidence="1">Liver</tissue>
    </source>
</reference>
<sequence>MLFRYTRLLSDRATAIKHISFAKGDFPRDFKRSYLKGRERIIYNEYVRTSVSGLEVVCRHERSSLHQRGRRTKELDTAGIEGSIQGNPKGSGKKSGVTHLGYGTGWLERVRNLGLVPCFSARILSIELFHKHLCN</sequence>
<proteinExistence type="predicted"/>
<protein>
    <submittedName>
        <fullName evidence="1">Uncharacterized protein</fullName>
    </submittedName>
</protein>
<dbReference type="Proteomes" id="UP001066276">
    <property type="component" value="Chromosome 2_2"/>
</dbReference>
<dbReference type="EMBL" id="JANPWB010000004">
    <property type="protein sequence ID" value="KAJ1191626.1"/>
    <property type="molecule type" value="Genomic_DNA"/>
</dbReference>
<name>A0AAV7USP2_PLEWA</name>
<evidence type="ECO:0000313" key="1">
    <source>
        <dbReference type="EMBL" id="KAJ1191626.1"/>
    </source>
</evidence>